<comment type="caution">
    <text evidence="1">The sequence shown here is derived from an EMBL/GenBank/DDBJ whole genome shotgun (WGS) entry which is preliminary data.</text>
</comment>
<dbReference type="CDD" id="cd02513">
    <property type="entry name" value="CMP-NeuAc_Synthase"/>
    <property type="match status" value="1"/>
</dbReference>
<name>A0A511X2D2_9BACI</name>
<sequence>MRNLAIIPARSGSKGLKDKNIKLLNGKPLLAYTIEAAVKSSMFDEIMVSTDSRDYANIARTCGASVPFLRSNELSTDTASSWDVVKEVIEGYKNLGSEFDTVALLQPTSPLRTSNNIFEGYKVMKEKSANFVVGVCEMDHSPLWANTLPEDLSMENFIRPDIVGIPRQNISTYYRINGAIYIVRIDHLLKSNDIYNNKSFALVINKENSIDIDDQMDFDFAELLLKIRTQNIKLNTDL</sequence>
<accession>A0A511X2D2</accession>
<dbReference type="EMBL" id="BJYE01000018">
    <property type="protein sequence ID" value="GEN57112.1"/>
    <property type="molecule type" value="Genomic_DNA"/>
</dbReference>
<dbReference type="RefSeq" id="WP_089802098.1">
    <property type="nucleotide sequence ID" value="NZ_BJYE01000018.1"/>
</dbReference>
<evidence type="ECO:0000313" key="1">
    <source>
        <dbReference type="EMBL" id="GEN57112.1"/>
    </source>
</evidence>
<proteinExistence type="predicted"/>
<dbReference type="OrthoDB" id="9805604at2"/>
<protein>
    <recommendedName>
        <fullName evidence="3">N-acylneuraminate cytidylyltransferase</fullName>
    </recommendedName>
</protein>
<organism evidence="1 2">
    <name type="scientific">Halolactibacillus alkaliphilus</name>
    <dbReference type="NCBI Taxonomy" id="442899"/>
    <lineage>
        <taxon>Bacteria</taxon>
        <taxon>Bacillati</taxon>
        <taxon>Bacillota</taxon>
        <taxon>Bacilli</taxon>
        <taxon>Bacillales</taxon>
        <taxon>Bacillaceae</taxon>
        <taxon>Halolactibacillus</taxon>
    </lineage>
</organism>
<dbReference type="Proteomes" id="UP000321400">
    <property type="component" value="Unassembled WGS sequence"/>
</dbReference>
<dbReference type="Gene3D" id="3.90.550.10">
    <property type="entry name" value="Spore Coat Polysaccharide Biosynthesis Protein SpsA, Chain A"/>
    <property type="match status" value="1"/>
</dbReference>
<dbReference type="STRING" id="442899.SAMN05720591_1185"/>
<dbReference type="SUPFAM" id="SSF53448">
    <property type="entry name" value="Nucleotide-diphospho-sugar transferases"/>
    <property type="match status" value="1"/>
</dbReference>
<dbReference type="PANTHER" id="PTHR21485">
    <property type="entry name" value="HAD SUPERFAMILY MEMBERS CMAS AND KDSC"/>
    <property type="match status" value="1"/>
</dbReference>
<dbReference type="GO" id="GO:0008781">
    <property type="term" value="F:N-acylneuraminate cytidylyltransferase activity"/>
    <property type="evidence" value="ECO:0007669"/>
    <property type="project" value="TreeGrafter"/>
</dbReference>
<dbReference type="InterPro" id="IPR029044">
    <property type="entry name" value="Nucleotide-diphossugar_trans"/>
</dbReference>
<keyword evidence="2" id="KW-1185">Reference proteome</keyword>
<gene>
    <name evidence="1" type="ORF">HAL01_15760</name>
</gene>
<evidence type="ECO:0000313" key="2">
    <source>
        <dbReference type="Proteomes" id="UP000321400"/>
    </source>
</evidence>
<dbReference type="InterPro" id="IPR003329">
    <property type="entry name" value="Cytidylyl_trans"/>
</dbReference>
<dbReference type="AlphaFoldDB" id="A0A511X2D2"/>
<dbReference type="PANTHER" id="PTHR21485:SF6">
    <property type="entry name" value="N-ACYLNEURAMINATE CYTIDYLYLTRANSFERASE-RELATED"/>
    <property type="match status" value="1"/>
</dbReference>
<reference evidence="1 2" key="1">
    <citation type="submission" date="2019-07" db="EMBL/GenBank/DDBJ databases">
        <title>Whole genome shotgun sequence of Halolactibacillus alkaliphilus NBRC 103919.</title>
        <authorList>
            <person name="Hosoyama A."/>
            <person name="Uohara A."/>
            <person name="Ohji S."/>
            <person name="Ichikawa N."/>
        </authorList>
    </citation>
    <scope>NUCLEOTIDE SEQUENCE [LARGE SCALE GENOMIC DNA]</scope>
    <source>
        <strain evidence="1 2">NBRC 103919</strain>
    </source>
</reference>
<dbReference type="InterPro" id="IPR050793">
    <property type="entry name" value="CMP-NeuNAc_synthase"/>
</dbReference>
<dbReference type="Pfam" id="PF02348">
    <property type="entry name" value="CTP_transf_3"/>
    <property type="match status" value="1"/>
</dbReference>
<evidence type="ECO:0008006" key="3">
    <source>
        <dbReference type="Google" id="ProtNLM"/>
    </source>
</evidence>